<dbReference type="Gene3D" id="1.10.10.60">
    <property type="entry name" value="Homeodomain-like"/>
    <property type="match status" value="1"/>
</dbReference>
<name>A0ABP8MV93_9BACT</name>
<protein>
    <recommendedName>
        <fullName evidence="1">HTH araC/xylS-type domain-containing protein</fullName>
    </recommendedName>
</protein>
<feature type="domain" description="HTH araC/xylS-type" evidence="1">
    <location>
        <begin position="145"/>
        <end position="237"/>
    </location>
</feature>
<organism evidence="2 3">
    <name type="scientific">Rurimicrobium arvi</name>
    <dbReference type="NCBI Taxonomy" id="2049916"/>
    <lineage>
        <taxon>Bacteria</taxon>
        <taxon>Pseudomonadati</taxon>
        <taxon>Bacteroidota</taxon>
        <taxon>Chitinophagia</taxon>
        <taxon>Chitinophagales</taxon>
        <taxon>Chitinophagaceae</taxon>
        <taxon>Rurimicrobium</taxon>
    </lineage>
</organism>
<keyword evidence="3" id="KW-1185">Reference proteome</keyword>
<dbReference type="InterPro" id="IPR046532">
    <property type="entry name" value="DUF6597"/>
</dbReference>
<reference evidence="3" key="1">
    <citation type="journal article" date="2019" name="Int. J. Syst. Evol. Microbiol.">
        <title>The Global Catalogue of Microorganisms (GCM) 10K type strain sequencing project: providing services to taxonomists for standard genome sequencing and annotation.</title>
        <authorList>
            <consortium name="The Broad Institute Genomics Platform"/>
            <consortium name="The Broad Institute Genome Sequencing Center for Infectious Disease"/>
            <person name="Wu L."/>
            <person name="Ma J."/>
        </authorList>
    </citation>
    <scope>NUCLEOTIDE SEQUENCE [LARGE SCALE GENOMIC DNA]</scope>
    <source>
        <strain evidence="3">JCM 31921</strain>
    </source>
</reference>
<dbReference type="Proteomes" id="UP001501410">
    <property type="component" value="Unassembled WGS sequence"/>
</dbReference>
<dbReference type="InterPro" id="IPR018060">
    <property type="entry name" value="HTH_AraC"/>
</dbReference>
<sequence length="251" mass="28575">MDQDLQYRQVAPHPALREFVDSFWMLYNASDEAKPVMGLPDGRIDLFLSQSATEPFGIILIGLGTHAVEAVIPPRRLMFAISFRLPGAEYLLQADVAGLPDAARQMPEDFMGFGQKDLDDFDAFCVKAQESLLALLPASMDERKRRLHELIHASHGAASVQSLSERVYWSSRQINRYFNQQFGISLKAYCSILRFRASLEHIARGRLFPELNFADQAHFIREVKKFSGVIPKELFRNQNDRFILLSAIARE</sequence>
<evidence type="ECO:0000313" key="3">
    <source>
        <dbReference type="Proteomes" id="UP001501410"/>
    </source>
</evidence>
<dbReference type="SMART" id="SM00342">
    <property type="entry name" value="HTH_ARAC"/>
    <property type="match status" value="1"/>
</dbReference>
<dbReference type="EMBL" id="BAABEZ010000022">
    <property type="protein sequence ID" value="GAA4454971.1"/>
    <property type="molecule type" value="Genomic_DNA"/>
</dbReference>
<evidence type="ECO:0000313" key="2">
    <source>
        <dbReference type="EMBL" id="GAA4454971.1"/>
    </source>
</evidence>
<evidence type="ECO:0000259" key="1">
    <source>
        <dbReference type="PROSITE" id="PS01124"/>
    </source>
</evidence>
<dbReference type="Pfam" id="PF20240">
    <property type="entry name" value="DUF6597"/>
    <property type="match status" value="1"/>
</dbReference>
<gene>
    <name evidence="2" type="ORF">GCM10023092_17820</name>
</gene>
<accession>A0ABP8MV93</accession>
<dbReference type="PROSITE" id="PS01124">
    <property type="entry name" value="HTH_ARAC_FAMILY_2"/>
    <property type="match status" value="1"/>
</dbReference>
<dbReference type="RefSeq" id="WP_344825623.1">
    <property type="nucleotide sequence ID" value="NZ_BAABEZ010000022.1"/>
</dbReference>
<proteinExistence type="predicted"/>
<comment type="caution">
    <text evidence="2">The sequence shown here is derived from an EMBL/GenBank/DDBJ whole genome shotgun (WGS) entry which is preliminary data.</text>
</comment>